<evidence type="ECO:0000256" key="3">
    <source>
        <dbReference type="SAM" id="MobiDB-lite"/>
    </source>
</evidence>
<keyword evidence="5" id="KW-1185">Reference proteome</keyword>
<dbReference type="InterPro" id="IPR012338">
    <property type="entry name" value="Beta-lactam/transpept-like"/>
</dbReference>
<comment type="caution">
    <text evidence="4">The sequence shown here is derived from an EMBL/GenBank/DDBJ whole genome shotgun (WGS) entry which is preliminary data.</text>
</comment>
<accession>A0ABP8XM15</accession>
<feature type="region of interest" description="Disordered" evidence="3">
    <location>
        <begin position="36"/>
        <end position="74"/>
    </location>
</feature>
<dbReference type="PRINTS" id="PR00922">
    <property type="entry name" value="DADACBPTASE3"/>
</dbReference>
<evidence type="ECO:0000256" key="1">
    <source>
        <dbReference type="ARBA" id="ARBA00006096"/>
    </source>
</evidence>
<dbReference type="SUPFAM" id="SSF56601">
    <property type="entry name" value="beta-lactamase/transpeptidase-like"/>
    <property type="match status" value="1"/>
</dbReference>
<evidence type="ECO:0000256" key="2">
    <source>
        <dbReference type="ARBA" id="ARBA00022801"/>
    </source>
</evidence>
<sequence>MRRFLAAAVAVLMLVLGYGVLDVYDVVPGFLTRAAPDSGTAPAGPSPTPTATAGTRTVGVPTVDPGAQPLSPASAAAPIPSAAGVAAALSAVLRQPSLGPAPGVLVRDAFTGQVLLQRGVDREHVPASTLKLLTALAVNTTLDPLATMPTTVVQGATAGQVVLVAGGDTMLAPGKGRPGLVEGRAGLADLAAQVATALQASGTSTVTLRLDLSHARGPRYAPTWLPADVTAGYTGGVSMLGLAGERAVPGHPAPRDPEAATAAAFVAALAKQGVTARLTPEKTWTTPVPTGAVELGRVESAPIGDVLALALDQSDNALTEGLARQAAVKAGGAATFAAAVALVEKVATAHGVDLTGSVIKDTSGLSPGQRVSPRVLSDVLQLGADGSVPAMQETVARLPVAGLTGTLHDRFTTTTTRPAAGIARAKTGTLTGASAMAGTVIDADGRVLSYVVQADRIPPGVGTLAARATLDRFVAALATCGCR</sequence>
<dbReference type="Proteomes" id="UP001500556">
    <property type="component" value="Unassembled WGS sequence"/>
</dbReference>
<dbReference type="Pfam" id="PF02113">
    <property type="entry name" value="Peptidase_S13"/>
    <property type="match status" value="2"/>
</dbReference>
<dbReference type="PANTHER" id="PTHR30023">
    <property type="entry name" value="D-ALANYL-D-ALANINE CARBOXYPEPTIDASE"/>
    <property type="match status" value="1"/>
</dbReference>
<gene>
    <name evidence="4" type="ORF">GCM10025782_03010</name>
</gene>
<dbReference type="Gene3D" id="3.40.710.10">
    <property type="entry name" value="DD-peptidase/beta-lactamase superfamily"/>
    <property type="match status" value="2"/>
</dbReference>
<name>A0ABP8XM15_9MICO</name>
<dbReference type="RefSeq" id="WP_345500665.1">
    <property type="nucleotide sequence ID" value="NZ_BAABLO010000001.1"/>
</dbReference>
<protein>
    <recommendedName>
        <fullName evidence="6">D-alanyl-D-alanine carboxypeptidase</fullName>
    </recommendedName>
</protein>
<proteinExistence type="inferred from homology"/>
<reference evidence="5" key="1">
    <citation type="journal article" date="2019" name="Int. J. Syst. Evol. Microbiol.">
        <title>The Global Catalogue of Microorganisms (GCM) 10K type strain sequencing project: providing services to taxonomists for standard genome sequencing and annotation.</title>
        <authorList>
            <consortium name="The Broad Institute Genomics Platform"/>
            <consortium name="The Broad Institute Genome Sequencing Center for Infectious Disease"/>
            <person name="Wu L."/>
            <person name="Ma J."/>
        </authorList>
    </citation>
    <scope>NUCLEOTIDE SEQUENCE [LARGE SCALE GENOMIC DNA]</scope>
    <source>
        <strain evidence="5">JCM 18961</strain>
    </source>
</reference>
<dbReference type="EMBL" id="BAABLO010000001">
    <property type="protein sequence ID" value="GAA4710375.1"/>
    <property type="molecule type" value="Genomic_DNA"/>
</dbReference>
<evidence type="ECO:0008006" key="6">
    <source>
        <dbReference type="Google" id="ProtNLM"/>
    </source>
</evidence>
<comment type="similarity">
    <text evidence="1">Belongs to the peptidase S13 family.</text>
</comment>
<organism evidence="4 5">
    <name type="scientific">Pedococcus ginsenosidimutans</name>
    <dbReference type="NCBI Taxonomy" id="490570"/>
    <lineage>
        <taxon>Bacteria</taxon>
        <taxon>Bacillati</taxon>
        <taxon>Actinomycetota</taxon>
        <taxon>Actinomycetes</taxon>
        <taxon>Micrococcales</taxon>
        <taxon>Intrasporangiaceae</taxon>
        <taxon>Pedococcus</taxon>
    </lineage>
</organism>
<feature type="compositionally biased region" description="Low complexity" evidence="3">
    <location>
        <begin position="39"/>
        <end position="74"/>
    </location>
</feature>
<dbReference type="PANTHER" id="PTHR30023:SF0">
    <property type="entry name" value="PENICILLIN-SENSITIVE CARBOXYPEPTIDASE A"/>
    <property type="match status" value="1"/>
</dbReference>
<dbReference type="InterPro" id="IPR000667">
    <property type="entry name" value="Peptidase_S13"/>
</dbReference>
<evidence type="ECO:0000313" key="5">
    <source>
        <dbReference type="Proteomes" id="UP001500556"/>
    </source>
</evidence>
<evidence type="ECO:0000313" key="4">
    <source>
        <dbReference type="EMBL" id="GAA4710375.1"/>
    </source>
</evidence>
<keyword evidence="2" id="KW-0378">Hydrolase</keyword>